<keyword evidence="1" id="KW-0472">Membrane</keyword>
<proteinExistence type="predicted"/>
<dbReference type="InterPro" id="IPR036291">
    <property type="entry name" value="NAD(P)-bd_dom_sf"/>
</dbReference>
<dbReference type="SUPFAM" id="SSF51735">
    <property type="entry name" value="NAD(P)-binding Rossmann-fold domains"/>
    <property type="match status" value="1"/>
</dbReference>
<dbReference type="GO" id="GO:0016491">
    <property type="term" value="F:oxidoreductase activity"/>
    <property type="evidence" value="ECO:0007669"/>
    <property type="project" value="TreeGrafter"/>
</dbReference>
<dbReference type="InterPro" id="IPR051253">
    <property type="entry name" value="11-beta-HSD"/>
</dbReference>
<sequence>MDAIDLIIPIVILLVTLFYRFIYKKTEFSLEKLEGKNVIITGASWGIGAEVAYHCALNKASKIIIAARRTSLLEKVRDKCSHLSNKQSRIKVVTCDLGIEEECVRLVRESLDFFKDSNDDSRIDLLILNHTHSVFERINFSDPTGALEKTRNLTNVNFIGFAALAHHAIPHMSTSSNSSTIIVVTTLLAEISLGMSWAYSATKSAINSYFNCLRDQLSHAKLPIRVTIVHLGAVNTEQWQSNIAKFPKFWFGSSSFIAKDPGETAEVILRSGLRGEKAVWFPWYTIFVSIIYGVVPEIGRLIGRFIEDTLFS</sequence>
<accession>A0A9N9CU54</accession>
<keyword evidence="3" id="KW-1185">Reference proteome</keyword>
<feature type="transmembrane region" description="Helical" evidence="1">
    <location>
        <begin position="6"/>
        <end position="23"/>
    </location>
</feature>
<evidence type="ECO:0000313" key="3">
    <source>
        <dbReference type="Proteomes" id="UP000789508"/>
    </source>
</evidence>
<dbReference type="PANTHER" id="PTHR44279:SF2">
    <property type="entry name" value="HYDROXYSTEROID (11-BETA) DEHYDROGENASE 1-LIKE B-RELATED"/>
    <property type="match status" value="1"/>
</dbReference>
<dbReference type="PRINTS" id="PR00081">
    <property type="entry name" value="GDHRDH"/>
</dbReference>
<comment type="caution">
    <text evidence="2">The sequence shown here is derived from an EMBL/GenBank/DDBJ whole genome shotgun (WGS) entry which is preliminary data.</text>
</comment>
<evidence type="ECO:0000313" key="2">
    <source>
        <dbReference type="EMBL" id="CAG8612783.1"/>
    </source>
</evidence>
<organism evidence="2 3">
    <name type="scientific">Ambispora leptoticha</name>
    <dbReference type="NCBI Taxonomy" id="144679"/>
    <lineage>
        <taxon>Eukaryota</taxon>
        <taxon>Fungi</taxon>
        <taxon>Fungi incertae sedis</taxon>
        <taxon>Mucoromycota</taxon>
        <taxon>Glomeromycotina</taxon>
        <taxon>Glomeromycetes</taxon>
        <taxon>Archaeosporales</taxon>
        <taxon>Ambisporaceae</taxon>
        <taxon>Ambispora</taxon>
    </lineage>
</organism>
<dbReference type="Proteomes" id="UP000789508">
    <property type="component" value="Unassembled WGS sequence"/>
</dbReference>
<name>A0A9N9CU54_9GLOM</name>
<dbReference type="EMBL" id="CAJVPS010005229">
    <property type="protein sequence ID" value="CAG8612783.1"/>
    <property type="molecule type" value="Genomic_DNA"/>
</dbReference>
<reference evidence="2" key="1">
    <citation type="submission" date="2021-06" db="EMBL/GenBank/DDBJ databases">
        <authorList>
            <person name="Kallberg Y."/>
            <person name="Tangrot J."/>
            <person name="Rosling A."/>
        </authorList>
    </citation>
    <scope>NUCLEOTIDE SEQUENCE</scope>
    <source>
        <strain evidence="2">FL130A</strain>
    </source>
</reference>
<dbReference type="InterPro" id="IPR002347">
    <property type="entry name" value="SDR_fam"/>
</dbReference>
<dbReference type="Gene3D" id="3.40.50.720">
    <property type="entry name" value="NAD(P)-binding Rossmann-like Domain"/>
    <property type="match status" value="1"/>
</dbReference>
<keyword evidence="1" id="KW-1133">Transmembrane helix</keyword>
<dbReference type="Pfam" id="PF00106">
    <property type="entry name" value="adh_short"/>
    <property type="match status" value="1"/>
</dbReference>
<protein>
    <submittedName>
        <fullName evidence="2">7981_t:CDS:1</fullName>
    </submittedName>
</protein>
<dbReference type="AlphaFoldDB" id="A0A9N9CU54"/>
<evidence type="ECO:0000256" key="1">
    <source>
        <dbReference type="SAM" id="Phobius"/>
    </source>
</evidence>
<dbReference type="OrthoDB" id="1933717at2759"/>
<gene>
    <name evidence="2" type="ORF">ALEPTO_LOCUS8637</name>
</gene>
<keyword evidence="1" id="KW-0812">Transmembrane</keyword>
<dbReference type="PANTHER" id="PTHR44279">
    <property type="entry name" value="HYDROXYSTEROID (11-BETA) DEHYDROGENASE 1-LIKE B-RELATED"/>
    <property type="match status" value="1"/>
</dbReference>
<feature type="transmembrane region" description="Helical" evidence="1">
    <location>
        <begin position="278"/>
        <end position="295"/>
    </location>
</feature>